<keyword evidence="3" id="KW-1185">Reference proteome</keyword>
<accession>N6XC58</accession>
<dbReference type="NCBIfam" id="TIGR03725">
    <property type="entry name" value="T6A_YeaZ"/>
    <property type="match status" value="1"/>
</dbReference>
<dbReference type="STRING" id="888050.HMPREF9004_0453"/>
<name>N6XC58_9ACTO</name>
<proteinExistence type="predicted"/>
<dbReference type="Proteomes" id="UP000013015">
    <property type="component" value="Unassembled WGS sequence"/>
</dbReference>
<evidence type="ECO:0000313" key="2">
    <source>
        <dbReference type="EMBL" id="ENO18783.1"/>
    </source>
</evidence>
<dbReference type="PANTHER" id="PTHR11735:SF11">
    <property type="entry name" value="TRNA THREONYLCARBAMOYLADENOSINE BIOSYNTHESIS PROTEIN TSAB"/>
    <property type="match status" value="1"/>
</dbReference>
<evidence type="ECO:0000259" key="1">
    <source>
        <dbReference type="Pfam" id="PF00814"/>
    </source>
</evidence>
<dbReference type="Pfam" id="PF00814">
    <property type="entry name" value="TsaD"/>
    <property type="match status" value="1"/>
</dbReference>
<dbReference type="EMBL" id="AQHZ01000007">
    <property type="protein sequence ID" value="ENO18783.1"/>
    <property type="molecule type" value="Genomic_DNA"/>
</dbReference>
<comment type="caution">
    <text evidence="2">The sequence shown here is derived from an EMBL/GenBank/DDBJ whole genome shotgun (WGS) entry which is preliminary data.</text>
</comment>
<dbReference type="InterPro" id="IPR022496">
    <property type="entry name" value="T6A_TsaB"/>
</dbReference>
<evidence type="ECO:0000313" key="3">
    <source>
        <dbReference type="Proteomes" id="UP000013015"/>
    </source>
</evidence>
<dbReference type="PATRIC" id="fig|888050.3.peg.441"/>
<feature type="domain" description="Gcp-like" evidence="1">
    <location>
        <begin position="48"/>
        <end position="155"/>
    </location>
</feature>
<dbReference type="PANTHER" id="PTHR11735">
    <property type="entry name" value="TRNA N6-ADENOSINE THREONYLCARBAMOYLTRANSFERASE"/>
    <property type="match status" value="1"/>
</dbReference>
<organism evidence="2 3">
    <name type="scientific">Schaalia cardiffensis F0333</name>
    <dbReference type="NCBI Taxonomy" id="888050"/>
    <lineage>
        <taxon>Bacteria</taxon>
        <taxon>Bacillati</taxon>
        <taxon>Actinomycetota</taxon>
        <taxon>Actinomycetes</taxon>
        <taxon>Actinomycetales</taxon>
        <taxon>Actinomycetaceae</taxon>
        <taxon>Schaalia</taxon>
    </lineage>
</organism>
<reference evidence="2 3" key="1">
    <citation type="submission" date="2013-03" db="EMBL/GenBank/DDBJ databases">
        <title>Reference genome for the Human Microbiome Project.</title>
        <authorList>
            <person name="Aqrawi P."/>
            <person name="Ayvaz T."/>
            <person name="Bess C."/>
            <person name="Blankenburg K."/>
            <person name="Coyle M."/>
            <person name="Deng J."/>
            <person name="Forbes L."/>
            <person name="Fowler G."/>
            <person name="Francisco L."/>
            <person name="Fu Q."/>
            <person name="Gibbs R."/>
            <person name="Gross S."/>
            <person name="Gubbala S."/>
            <person name="Hale W."/>
            <person name="Hemphill L."/>
            <person name="Highlander S."/>
            <person name="Hirani K."/>
            <person name="Jackson L."/>
            <person name="Jakkamsetti A."/>
            <person name="Javaid M."/>
            <person name="Jayaseelan J.C."/>
            <person name="Jiang H."/>
            <person name="Joshi V."/>
            <person name="Korchina V."/>
            <person name="Kovar C."/>
            <person name="Lara F."/>
            <person name="Lee S."/>
            <person name="Liu Y."/>
            <person name="Mata R."/>
            <person name="Mathew T."/>
            <person name="Munidasa M."/>
            <person name="Muzny D."/>
            <person name="Nazareth L."/>
            <person name="Ngo R."/>
            <person name="Nguyen L."/>
            <person name="Nguyen N."/>
            <person name="Okwuonu G."/>
            <person name="Ongeri F."/>
            <person name="Palculict T."/>
            <person name="Patil S."/>
            <person name="Petrosino J."/>
            <person name="Pham C."/>
            <person name="Pham P."/>
            <person name="Pu L.-L."/>
            <person name="Qin X."/>
            <person name="Qu J."/>
            <person name="Reid J."/>
            <person name="Ross M."/>
            <person name="Ruth R."/>
            <person name="Saada N."/>
            <person name="San Lucas F."/>
            <person name="Santibanez J."/>
            <person name="Shang Y."/>
            <person name="Simmons D."/>
            <person name="Song X.-Z."/>
            <person name="Tang L.-Y."/>
            <person name="Thornton R."/>
            <person name="Warren J."/>
            <person name="Weissenberger G."/>
            <person name="Wilczek-Boney K."/>
            <person name="Worley K."/>
            <person name="Youmans B."/>
            <person name="Zhang J."/>
            <person name="Zhang L."/>
            <person name="Zhao Z."/>
            <person name="Zhou C."/>
            <person name="Zhu D."/>
            <person name="Zhu Y."/>
        </authorList>
    </citation>
    <scope>NUCLEOTIDE SEQUENCE [LARGE SCALE GENOMIC DNA]</scope>
    <source>
        <strain evidence="2 3">F0333</strain>
    </source>
</reference>
<gene>
    <name evidence="2" type="ORF">HMPREF9004_0453</name>
</gene>
<dbReference type="eggNOG" id="COG1214">
    <property type="taxonomic scope" value="Bacteria"/>
</dbReference>
<protein>
    <recommendedName>
        <fullName evidence="1">Gcp-like domain-containing protein</fullName>
    </recommendedName>
</protein>
<dbReference type="SUPFAM" id="SSF53067">
    <property type="entry name" value="Actin-like ATPase domain"/>
    <property type="match status" value="2"/>
</dbReference>
<sequence>MTQGPNRLPPPPTSRIDAVLSLCLDTSAATTVALVNDTLVLSRAANKSTRHHAESIAVLVTQVLTEAGLAPQGAAAGLDRVCVGTGPAPFTGLRAGLVSARVYARAAAIPVYGVSSLDAIARAALDLLPRETRVLAISDARRKELYWGLYTAEGADDVHLEGRLEVGSAAALLSSLRQRDLLIVSAGPIPAHSAEALAVAEFGPQVELDPAIFSRIVSARLARGEADSLSTAPLYLRRPEIHGQPMERL</sequence>
<dbReference type="GO" id="GO:0002949">
    <property type="term" value="P:tRNA threonylcarbamoyladenosine modification"/>
    <property type="evidence" value="ECO:0007669"/>
    <property type="project" value="InterPro"/>
</dbReference>
<dbReference type="InterPro" id="IPR043129">
    <property type="entry name" value="ATPase_NBD"/>
</dbReference>
<dbReference type="InterPro" id="IPR000905">
    <property type="entry name" value="Gcp-like_dom"/>
</dbReference>
<dbReference type="GO" id="GO:0005829">
    <property type="term" value="C:cytosol"/>
    <property type="evidence" value="ECO:0007669"/>
    <property type="project" value="TreeGrafter"/>
</dbReference>
<dbReference type="Gene3D" id="3.30.420.40">
    <property type="match status" value="2"/>
</dbReference>
<dbReference type="AlphaFoldDB" id="N6XC58"/>
<dbReference type="HOGENOM" id="CLU_064886_3_3_11"/>